<dbReference type="InterPro" id="IPR009688">
    <property type="entry name" value="FAM210A/B-like_dom"/>
</dbReference>
<feature type="compositionally biased region" description="Basic residues" evidence="1">
    <location>
        <begin position="93"/>
        <end position="115"/>
    </location>
</feature>
<gene>
    <name evidence="4" type="ORF">Vbra_2616</name>
</gene>
<evidence type="ECO:0000256" key="1">
    <source>
        <dbReference type="SAM" id="MobiDB-lite"/>
    </source>
</evidence>
<keyword evidence="2" id="KW-0812">Transmembrane</keyword>
<accession>A0A0G4G1Q3</accession>
<dbReference type="Pfam" id="PF06916">
    <property type="entry name" value="FAM210A-B_dom"/>
    <property type="match status" value="1"/>
</dbReference>
<feature type="region of interest" description="Disordered" evidence="1">
    <location>
        <begin position="61"/>
        <end position="115"/>
    </location>
</feature>
<dbReference type="InParanoid" id="A0A0G4G1Q3"/>
<dbReference type="Proteomes" id="UP000041254">
    <property type="component" value="Unassembled WGS sequence"/>
</dbReference>
<protein>
    <recommendedName>
        <fullName evidence="3">DUF1279 domain-containing protein</fullName>
    </recommendedName>
</protein>
<keyword evidence="2" id="KW-1133">Transmembrane helix</keyword>
<keyword evidence="5" id="KW-1185">Reference proteome</keyword>
<feature type="transmembrane region" description="Helical" evidence="2">
    <location>
        <begin position="226"/>
        <end position="249"/>
    </location>
</feature>
<evidence type="ECO:0000256" key="2">
    <source>
        <dbReference type="SAM" id="Phobius"/>
    </source>
</evidence>
<dbReference type="PANTHER" id="PTHR21377">
    <property type="entry name" value="PROTEIN FAM210B, MITOCHONDRIAL"/>
    <property type="match status" value="1"/>
</dbReference>
<evidence type="ECO:0000313" key="4">
    <source>
        <dbReference type="EMBL" id="CEM21982.1"/>
    </source>
</evidence>
<feature type="domain" description="DUF1279" evidence="3">
    <location>
        <begin position="219"/>
        <end position="312"/>
    </location>
</feature>
<dbReference type="AlphaFoldDB" id="A0A0G4G1Q3"/>
<name>A0A0G4G1Q3_VITBC</name>
<dbReference type="VEuPathDB" id="CryptoDB:Vbra_2616"/>
<dbReference type="GO" id="GO:0005739">
    <property type="term" value="C:mitochondrion"/>
    <property type="evidence" value="ECO:0007669"/>
    <property type="project" value="TreeGrafter"/>
</dbReference>
<proteinExistence type="predicted"/>
<evidence type="ECO:0000313" key="5">
    <source>
        <dbReference type="Proteomes" id="UP000041254"/>
    </source>
</evidence>
<reference evidence="4 5" key="1">
    <citation type="submission" date="2014-11" db="EMBL/GenBank/DDBJ databases">
        <authorList>
            <person name="Zhu J."/>
            <person name="Qi W."/>
            <person name="Song R."/>
        </authorList>
    </citation>
    <scope>NUCLEOTIDE SEQUENCE [LARGE SCALE GENOMIC DNA]</scope>
</reference>
<dbReference type="EMBL" id="CDMY01000547">
    <property type="protein sequence ID" value="CEM21982.1"/>
    <property type="molecule type" value="Genomic_DNA"/>
</dbReference>
<dbReference type="InterPro" id="IPR045866">
    <property type="entry name" value="FAM210A/B-like"/>
</dbReference>
<sequence>MRRLPLAYRIIPFPPCPASQPAGVICRRHAATLLRPHFSTTRIGPDCPSCLPCSHRCFSTAPAQESDPPHPSPTHPPLSSRRRTHKPHPEVHHNHKPHHGHVTRPPSLRRHHKSPRRKLLLRLIQPLPPLSPALLSPTQRMRQSINRLRERVAAMSKGRAGWRLRVQLPLGLRARARALSQRWVEGRRRLGVAVQKRREQLKRIRKRIAERSRKAAKGLRGMWRKYGWVGVGVYFSIYWTVLMSLYAAVSQGGITAEHLQWLLDYFHLDDKLDTHKLKKGADSWWGKFLFAWFLMKFTEPPRMLATIALTPLVARWLRLRQARRAGAALKTAASASGKQNGGRHK</sequence>
<dbReference type="STRING" id="1169540.A0A0G4G1Q3"/>
<dbReference type="PANTHER" id="PTHR21377:SF0">
    <property type="entry name" value="PROTEIN FAM210B, MITOCHONDRIAL"/>
    <property type="match status" value="1"/>
</dbReference>
<evidence type="ECO:0000259" key="3">
    <source>
        <dbReference type="Pfam" id="PF06916"/>
    </source>
</evidence>
<dbReference type="OrthoDB" id="426386at2759"/>
<keyword evidence="2" id="KW-0472">Membrane</keyword>
<organism evidence="4 5">
    <name type="scientific">Vitrella brassicaformis (strain CCMP3155)</name>
    <dbReference type="NCBI Taxonomy" id="1169540"/>
    <lineage>
        <taxon>Eukaryota</taxon>
        <taxon>Sar</taxon>
        <taxon>Alveolata</taxon>
        <taxon>Colpodellida</taxon>
        <taxon>Vitrellaceae</taxon>
        <taxon>Vitrella</taxon>
    </lineage>
</organism>